<dbReference type="PIRSF" id="PIRSF005965">
    <property type="entry name" value="Chor_mut_AroH"/>
    <property type="match status" value="1"/>
</dbReference>
<dbReference type="GO" id="GO:0008652">
    <property type="term" value="P:amino acid biosynthetic process"/>
    <property type="evidence" value="ECO:0007669"/>
    <property type="project" value="UniProtKB-UniRule"/>
</dbReference>
<accession>K9XR21</accession>
<protein>
    <recommendedName>
        <fullName evidence="1 3">chorismate mutase</fullName>
        <ecNumber evidence="1 3">5.4.99.5</ecNumber>
    </recommendedName>
</protein>
<dbReference type="PANTHER" id="PTHR21164">
    <property type="entry name" value="CHORISMATE MUTASE"/>
    <property type="match status" value="1"/>
</dbReference>
<sequence>MEWKVQGIRGATTVTENSLDAIAEAVTELLNEIEAHNQFNPQDVVCVFFTATRDLDAIFPAAVARNRPGWDNIPLLDLQQMHVAGSLPFCIRVLIQVNTPHPQSAMVHCYLRNARNLRPDLSISQINKSISSSIESYR</sequence>
<dbReference type="GO" id="GO:0046417">
    <property type="term" value="P:chorismate metabolic process"/>
    <property type="evidence" value="ECO:0007669"/>
    <property type="project" value="TreeGrafter"/>
</dbReference>
<dbReference type="SUPFAM" id="SSF55298">
    <property type="entry name" value="YjgF-like"/>
    <property type="match status" value="1"/>
</dbReference>
<gene>
    <name evidence="4" type="ordered locus">Sta7437_1488</name>
</gene>
<dbReference type="AlphaFoldDB" id="K9XR21"/>
<dbReference type="RefSeq" id="WP_015192727.1">
    <property type="nucleotide sequence ID" value="NC_019748.1"/>
</dbReference>
<dbReference type="InterPro" id="IPR008243">
    <property type="entry name" value="Chorismate_mutase_AroH"/>
</dbReference>
<keyword evidence="2 3" id="KW-0028">Amino-acid biosynthesis</keyword>
<dbReference type="Proteomes" id="UP000010473">
    <property type="component" value="Chromosome"/>
</dbReference>
<reference evidence="5" key="1">
    <citation type="journal article" date="2013" name="Proc. Natl. Acad. Sci. U.S.A.">
        <title>Improving the coverage of the cyanobacterial phylum using diversity-driven genome sequencing.</title>
        <authorList>
            <person name="Shih P.M."/>
            <person name="Wu D."/>
            <person name="Latifi A."/>
            <person name="Axen S.D."/>
            <person name="Fewer D.P."/>
            <person name="Talla E."/>
            <person name="Calteau A."/>
            <person name="Cai F."/>
            <person name="Tandeau de Marsac N."/>
            <person name="Rippka R."/>
            <person name="Herdman M."/>
            <person name="Sivonen K."/>
            <person name="Coursin T."/>
            <person name="Laurent T."/>
            <person name="Goodwin L."/>
            <person name="Nolan M."/>
            <person name="Davenport K.W."/>
            <person name="Han C.S."/>
            <person name="Rubin E.M."/>
            <person name="Eisen J.A."/>
            <person name="Woyke T."/>
            <person name="Gugger M."/>
            <person name="Kerfeld C.A."/>
        </authorList>
    </citation>
    <scope>NUCLEOTIDE SEQUENCE [LARGE SCALE GENOMIC DNA]</scope>
    <source>
        <strain evidence="5">ATCC 29371 / PCC 7437</strain>
    </source>
</reference>
<dbReference type="UniPathway" id="UPA00120">
    <property type="reaction ID" value="UER00203"/>
</dbReference>
<dbReference type="PROSITE" id="PS51167">
    <property type="entry name" value="CHORISMATE_MUT_1"/>
    <property type="match status" value="1"/>
</dbReference>
<comment type="catalytic activity">
    <reaction evidence="3">
        <text>chorismate = prephenate</text>
        <dbReference type="Rhea" id="RHEA:13897"/>
        <dbReference type="ChEBI" id="CHEBI:29748"/>
        <dbReference type="ChEBI" id="CHEBI:29934"/>
        <dbReference type="EC" id="5.4.99.5"/>
    </reaction>
</comment>
<feature type="binding site" evidence="2">
    <location>
        <position position="9"/>
    </location>
    <ligand>
        <name>prephenate</name>
        <dbReference type="ChEBI" id="CHEBI:29934"/>
    </ligand>
</feature>
<dbReference type="CDD" id="cd02185">
    <property type="entry name" value="AroH"/>
    <property type="match status" value="1"/>
</dbReference>
<dbReference type="InterPro" id="IPR035959">
    <property type="entry name" value="RutC-like_sf"/>
</dbReference>
<name>K9XR21_STAC7</name>
<evidence type="ECO:0000256" key="2">
    <source>
        <dbReference type="PIRSR" id="PIRSR005965-1"/>
    </source>
</evidence>
<dbReference type="OrthoDB" id="9802232at2"/>
<dbReference type="GO" id="GO:0004106">
    <property type="term" value="F:chorismate mutase activity"/>
    <property type="evidence" value="ECO:0007669"/>
    <property type="project" value="UniProtKB-UniRule"/>
</dbReference>
<dbReference type="GO" id="GO:0009073">
    <property type="term" value="P:aromatic amino acid family biosynthetic process"/>
    <property type="evidence" value="ECO:0007669"/>
    <property type="project" value="UniProtKB-UniRule"/>
</dbReference>
<dbReference type="eggNOG" id="COG4401">
    <property type="taxonomic scope" value="Bacteria"/>
</dbReference>
<evidence type="ECO:0000256" key="1">
    <source>
        <dbReference type="NCBIfam" id="TIGR01796"/>
    </source>
</evidence>
<feature type="binding site" evidence="2">
    <location>
        <position position="110"/>
    </location>
    <ligand>
        <name>prephenate</name>
        <dbReference type="ChEBI" id="CHEBI:29934"/>
    </ligand>
</feature>
<dbReference type="PATRIC" id="fig|111780.3.peg.1551"/>
<evidence type="ECO:0000313" key="5">
    <source>
        <dbReference type="Proteomes" id="UP000010473"/>
    </source>
</evidence>
<dbReference type="HOGENOM" id="CLU_133236_0_0_3"/>
<feature type="binding site" evidence="2">
    <location>
        <position position="92"/>
    </location>
    <ligand>
        <name>prephenate</name>
        <dbReference type="ChEBI" id="CHEBI:29934"/>
    </ligand>
</feature>
<dbReference type="PANTHER" id="PTHR21164:SF0">
    <property type="entry name" value="CHORISMATE MUTASE AROH"/>
    <property type="match status" value="1"/>
</dbReference>
<dbReference type="KEGG" id="scs:Sta7437_1488"/>
<keyword evidence="5" id="KW-1185">Reference proteome</keyword>
<proteinExistence type="predicted"/>
<dbReference type="EMBL" id="CP003653">
    <property type="protein sequence ID" value="AFZ35055.1"/>
    <property type="molecule type" value="Genomic_DNA"/>
</dbReference>
<dbReference type="Gene3D" id="3.30.1330.40">
    <property type="entry name" value="RutC-like"/>
    <property type="match status" value="1"/>
</dbReference>
<dbReference type="Pfam" id="PF07736">
    <property type="entry name" value="CM_1"/>
    <property type="match status" value="1"/>
</dbReference>
<evidence type="ECO:0000256" key="3">
    <source>
        <dbReference type="PROSITE-ProRule" id="PRU00514"/>
    </source>
</evidence>
<organism evidence="4 5">
    <name type="scientific">Stanieria cyanosphaera (strain ATCC 29371 / PCC 7437)</name>
    <dbReference type="NCBI Taxonomy" id="111780"/>
    <lineage>
        <taxon>Bacteria</taxon>
        <taxon>Bacillati</taxon>
        <taxon>Cyanobacteriota</taxon>
        <taxon>Cyanophyceae</taxon>
        <taxon>Pleurocapsales</taxon>
        <taxon>Dermocarpellaceae</taxon>
        <taxon>Stanieria</taxon>
    </lineage>
</organism>
<dbReference type="NCBIfam" id="TIGR01796">
    <property type="entry name" value="CM_mono_aroH"/>
    <property type="match status" value="1"/>
</dbReference>
<keyword evidence="3 4" id="KW-0413">Isomerase</keyword>
<keyword evidence="2 3" id="KW-0057">Aromatic amino acid biosynthesis</keyword>
<dbReference type="STRING" id="111780.Sta7437_1488"/>
<evidence type="ECO:0000313" key="4">
    <source>
        <dbReference type="EMBL" id="AFZ35055.1"/>
    </source>
</evidence>
<dbReference type="EC" id="5.4.99.5" evidence="1 3"/>